<evidence type="ECO:0000259" key="5">
    <source>
        <dbReference type="PROSITE" id="PS50089"/>
    </source>
</evidence>
<evidence type="ECO:0000256" key="2">
    <source>
        <dbReference type="ARBA" id="ARBA00022833"/>
    </source>
</evidence>
<dbReference type="Proteomes" id="UP000025227">
    <property type="component" value="Unplaced"/>
</dbReference>
<dbReference type="InterPro" id="IPR036322">
    <property type="entry name" value="WD40_repeat_dom_sf"/>
</dbReference>
<dbReference type="OrthoDB" id="19493at2759"/>
<protein>
    <submittedName>
        <fullName evidence="7">RING-type domain-containing protein</fullName>
    </submittedName>
</protein>
<feature type="domain" description="RING-type" evidence="5">
    <location>
        <begin position="1028"/>
        <end position="1071"/>
    </location>
</feature>
<proteinExistence type="predicted"/>
<evidence type="ECO:0000256" key="1">
    <source>
        <dbReference type="ARBA" id="ARBA00022771"/>
    </source>
</evidence>
<keyword evidence="6" id="KW-1185">Reference proteome</keyword>
<dbReference type="GO" id="GO:0005737">
    <property type="term" value="C:cytoplasm"/>
    <property type="evidence" value="ECO:0007669"/>
    <property type="project" value="TreeGrafter"/>
</dbReference>
<evidence type="ECO:0000256" key="3">
    <source>
        <dbReference type="PROSITE-ProRule" id="PRU00175"/>
    </source>
</evidence>
<dbReference type="PANTHER" id="PTHR23287:SF18">
    <property type="entry name" value="BLOC-2 COMPLEX MEMBER HPS5"/>
    <property type="match status" value="1"/>
</dbReference>
<keyword evidence="1 3" id="KW-0863">Zinc-finger</keyword>
<feature type="region of interest" description="Disordered" evidence="4">
    <location>
        <begin position="441"/>
        <end position="508"/>
    </location>
</feature>
<dbReference type="PANTHER" id="PTHR23287">
    <property type="entry name" value="RUBY-EYE2-LIKE PROTEIN"/>
    <property type="match status" value="1"/>
</dbReference>
<dbReference type="PROSITE" id="PS50089">
    <property type="entry name" value="ZF_RING_2"/>
    <property type="match status" value="1"/>
</dbReference>
<feature type="compositionally biased region" description="Basic and acidic residues" evidence="4">
    <location>
        <begin position="469"/>
        <end position="478"/>
    </location>
</feature>
<dbReference type="WBParaSite" id="HCON_00019360-00001">
    <property type="protein sequence ID" value="HCON_00019360-00001"/>
    <property type="gene ID" value="HCON_00019360"/>
</dbReference>
<organism evidence="6 7">
    <name type="scientific">Haemonchus contortus</name>
    <name type="common">Barber pole worm</name>
    <dbReference type="NCBI Taxonomy" id="6289"/>
    <lineage>
        <taxon>Eukaryota</taxon>
        <taxon>Metazoa</taxon>
        <taxon>Ecdysozoa</taxon>
        <taxon>Nematoda</taxon>
        <taxon>Chromadorea</taxon>
        <taxon>Rhabditida</taxon>
        <taxon>Rhabditina</taxon>
        <taxon>Rhabditomorpha</taxon>
        <taxon>Strongyloidea</taxon>
        <taxon>Trichostrongylidae</taxon>
        <taxon>Haemonchus</taxon>
    </lineage>
</organism>
<evidence type="ECO:0000313" key="6">
    <source>
        <dbReference type="Proteomes" id="UP000025227"/>
    </source>
</evidence>
<dbReference type="Pfam" id="PF23756">
    <property type="entry name" value="Beta-prop_HPS5"/>
    <property type="match status" value="1"/>
</dbReference>
<reference evidence="7" key="1">
    <citation type="submission" date="2020-12" db="UniProtKB">
        <authorList>
            <consortium name="WormBaseParasite"/>
        </authorList>
    </citation>
    <scope>IDENTIFICATION</scope>
    <source>
        <strain evidence="7">MHco3</strain>
    </source>
</reference>
<dbReference type="OMA" id="WEANLVG"/>
<accession>A0A7I4XW37</accession>
<dbReference type="InterPro" id="IPR056499">
    <property type="entry name" value="Beta-prop_HPS5-like"/>
</dbReference>
<sequence>MDVPSSSNSSPNEGDGAPTHFLVELVTLDHLMMTSSVSKRSKLTCIAVSPQFLIVGTSTGGVSVYGRYSSSRKRLNAPSGPLHFINTKDGPVSSMCVAPKEGLIAVGNDSGRIHAIEFSTSPSPVKHLLTRDTRRLKKVTSLIWSTDSKRLYSGHENGAVVVHYLDAKYLFRSSYAIVATLDEGPIVQLDVSGSIVLVSTQCASYICRVDDKNVVQIGKKPRNAPMGACFISPAHEDLSIAQRDVFIMTARPNGRVWEANTAGVVYRTHQLRESVMFSRSPVISTRYNYSSFRKKLESGPTEVSDAIALSVLQHIIIDGVSFVLSVSGSCLIVFDVEQSKLVLVSDLEEEICGCCVCGADIFVLLRGIAIPRKYTLCSRTAVVKRLLAKSLPAQSAQFMLHYKGCEWPPDLIRTALDALGQSTKKVELDLLKSELSELLGTRSRHPSRETHDSAAAASCSPGNPEVEGGEIHEADKAAKLPSRSRRVRARSSSYDTANAARGTARKRASFPQCAEDTRCSMLRCGFNQLNDEREAKKVLSHSQNPRCRIVGSESLRTLLQMHNPNVVDAVQFVPTVTLGNAAKSLAELAIATPASFSYMAPADNDLSTHMMSTTVVKRRTGPSIVKAVKPSNKVKPVASVRPLVSEHLSESSTNLVLDKDHNHVNARILGDSSLSSEKKVSATSIHDDENNMETLDKQWVIDRIAQLRSKTYCSDRSPSPDNENTKTNNSFVENTASTTSLSSIAIDERCDQCRIHKSWLVAAMMVKVCKRVKITYNNVNSGAIPVTRDDWKKLLTYRLSSREALRSPCIRCETALSRCLTIFRKSQEALDLFPDNVRPNPKKMHERCISLNEERMRSTLFDSLVQSSIRSSAKSPVENGVYENHSYANVTGTDCPKIEKEGKSLDESGTISQSLNEMDWILAVDARVVFALASIVIGYRDLMLIFKENSFLLKTLSTEHWTTLSLLGIRDQALKRDEVNSEVISETLRGLNLTTFDIISLRTNNLVRRDGQSQAPMYSWIIDCSGSCPVCTLNLKSDIGSKDLSVTSFVCGHAYHTICLARRPGGCLMCRGRKKSANVSRPPHISRT</sequence>
<dbReference type="GO" id="GO:0048066">
    <property type="term" value="P:developmental pigmentation"/>
    <property type="evidence" value="ECO:0007669"/>
    <property type="project" value="TreeGrafter"/>
</dbReference>
<dbReference type="AlphaFoldDB" id="A0A7I4XW37"/>
<keyword evidence="2" id="KW-0862">Zinc</keyword>
<dbReference type="Gene3D" id="2.130.10.10">
    <property type="entry name" value="YVTN repeat-like/Quinoprotein amine dehydrogenase"/>
    <property type="match status" value="1"/>
</dbReference>
<evidence type="ECO:0000313" key="7">
    <source>
        <dbReference type="WBParaSite" id="HCON_00019360-00001"/>
    </source>
</evidence>
<dbReference type="SUPFAM" id="SSF50978">
    <property type="entry name" value="WD40 repeat-like"/>
    <property type="match status" value="1"/>
</dbReference>
<keyword evidence="1 3" id="KW-0479">Metal-binding</keyword>
<dbReference type="GO" id="GO:0008270">
    <property type="term" value="F:zinc ion binding"/>
    <property type="evidence" value="ECO:0007669"/>
    <property type="project" value="UniProtKB-KW"/>
</dbReference>
<name>A0A7I4XW37_HAECO</name>
<dbReference type="InterPro" id="IPR015943">
    <property type="entry name" value="WD40/YVTN_repeat-like_dom_sf"/>
</dbReference>
<evidence type="ECO:0000256" key="4">
    <source>
        <dbReference type="SAM" id="MobiDB-lite"/>
    </source>
</evidence>
<dbReference type="InterPro" id="IPR001841">
    <property type="entry name" value="Znf_RING"/>
</dbReference>